<organism evidence="2">
    <name type="scientific">marine metagenome</name>
    <dbReference type="NCBI Taxonomy" id="408172"/>
    <lineage>
        <taxon>unclassified sequences</taxon>
        <taxon>metagenomes</taxon>
        <taxon>ecological metagenomes</taxon>
    </lineage>
</organism>
<dbReference type="PANTHER" id="PTHR11228:SF7">
    <property type="entry name" value="PQQA PEPTIDE CYCLASE"/>
    <property type="match status" value="1"/>
</dbReference>
<dbReference type="InterPro" id="IPR058240">
    <property type="entry name" value="rSAM_sf"/>
</dbReference>
<reference evidence="2" key="1">
    <citation type="submission" date="2018-05" db="EMBL/GenBank/DDBJ databases">
        <authorList>
            <person name="Lanie J.A."/>
            <person name="Ng W.-L."/>
            <person name="Kazmierczak K.M."/>
            <person name="Andrzejewski T.M."/>
            <person name="Davidsen T.M."/>
            <person name="Wayne K.J."/>
            <person name="Tettelin H."/>
            <person name="Glass J.I."/>
            <person name="Rusch D."/>
            <person name="Podicherti R."/>
            <person name="Tsui H.-C.T."/>
            <person name="Winkler M.E."/>
        </authorList>
    </citation>
    <scope>NUCLEOTIDE SEQUENCE</scope>
</reference>
<dbReference type="Pfam" id="PF13186">
    <property type="entry name" value="SPASM"/>
    <property type="match status" value="1"/>
</dbReference>
<feature type="non-terminal residue" evidence="2">
    <location>
        <position position="1"/>
    </location>
</feature>
<dbReference type="EMBL" id="UINC01136094">
    <property type="protein sequence ID" value="SVD20643.1"/>
    <property type="molecule type" value="Genomic_DNA"/>
</dbReference>
<accession>A0A382TF68</accession>
<dbReference type="InterPro" id="IPR023885">
    <property type="entry name" value="4Fe4S-binding_SPASM_dom"/>
</dbReference>
<evidence type="ECO:0000313" key="2">
    <source>
        <dbReference type="EMBL" id="SVD20643.1"/>
    </source>
</evidence>
<dbReference type="AlphaFoldDB" id="A0A382TF68"/>
<gene>
    <name evidence="2" type="ORF">METZ01_LOCUS373497</name>
</gene>
<dbReference type="SUPFAM" id="SSF102114">
    <property type="entry name" value="Radical SAM enzymes"/>
    <property type="match status" value="1"/>
</dbReference>
<name>A0A382TF68_9ZZZZ</name>
<dbReference type="CDD" id="cd21109">
    <property type="entry name" value="SPASM"/>
    <property type="match status" value="1"/>
</dbReference>
<feature type="domain" description="4Fe4S-binding SPASM" evidence="1">
    <location>
        <begin position="122"/>
        <end position="189"/>
    </location>
</feature>
<evidence type="ECO:0000259" key="1">
    <source>
        <dbReference type="Pfam" id="PF13186"/>
    </source>
</evidence>
<proteinExistence type="predicted"/>
<sequence>GGLLTEKKSLELIDSGLDKLLVSIDSSKKESYEKLRVLSKFDSVISNLARFKEIRDNRKSLHPLIKCLFIEFPGITQEEIQENLEFGLKLADCVGFQEYIDPTNTIGKKKEYKRDYQSSFACQQPFTRLSIAEDGTVSPCCLDHEFDLSVGNVKTKSITDVWKSKEMEMIRDKQKNGKFFEIPRCRNCQMATDADEGIPTQFETYGPTI</sequence>
<dbReference type="Gene3D" id="3.20.20.70">
    <property type="entry name" value="Aldolase class I"/>
    <property type="match status" value="1"/>
</dbReference>
<dbReference type="InterPro" id="IPR013785">
    <property type="entry name" value="Aldolase_TIM"/>
</dbReference>
<dbReference type="PANTHER" id="PTHR11228">
    <property type="entry name" value="RADICAL SAM DOMAIN PROTEIN"/>
    <property type="match status" value="1"/>
</dbReference>
<protein>
    <recommendedName>
        <fullName evidence="1">4Fe4S-binding SPASM domain-containing protein</fullName>
    </recommendedName>
</protein>
<dbReference type="InterPro" id="IPR050377">
    <property type="entry name" value="Radical_SAM_PqqE_MftC-like"/>
</dbReference>